<dbReference type="AlphaFoldDB" id="A0A0A6UH39"/>
<organism evidence="2 3">
    <name type="scientific">Actinoplanes utahensis</name>
    <dbReference type="NCBI Taxonomy" id="1869"/>
    <lineage>
        <taxon>Bacteria</taxon>
        <taxon>Bacillati</taxon>
        <taxon>Actinomycetota</taxon>
        <taxon>Actinomycetes</taxon>
        <taxon>Micromonosporales</taxon>
        <taxon>Micromonosporaceae</taxon>
        <taxon>Actinoplanes</taxon>
    </lineage>
</organism>
<name>A0A0A6UH39_ACTUT</name>
<gene>
    <name evidence="2" type="ORF">MB27_23080</name>
</gene>
<keyword evidence="1" id="KW-0812">Transmembrane</keyword>
<dbReference type="EMBL" id="JRTT01000028">
    <property type="protein sequence ID" value="KHD75335.1"/>
    <property type="molecule type" value="Genomic_DNA"/>
</dbReference>
<comment type="caution">
    <text evidence="2">The sequence shown here is derived from an EMBL/GenBank/DDBJ whole genome shotgun (WGS) entry which is preliminary data.</text>
</comment>
<feature type="transmembrane region" description="Helical" evidence="1">
    <location>
        <begin position="6"/>
        <end position="27"/>
    </location>
</feature>
<dbReference type="STRING" id="1869.MB27_23080"/>
<evidence type="ECO:0000313" key="2">
    <source>
        <dbReference type="EMBL" id="KHD75335.1"/>
    </source>
</evidence>
<keyword evidence="3" id="KW-1185">Reference proteome</keyword>
<protein>
    <recommendedName>
        <fullName evidence="4">DUF732 domain-containing protein</fullName>
    </recommendedName>
</protein>
<dbReference type="Proteomes" id="UP000054537">
    <property type="component" value="Unassembled WGS sequence"/>
</dbReference>
<keyword evidence="1" id="KW-1133">Transmembrane helix</keyword>
<dbReference type="eggNOG" id="ENOG5032VJ2">
    <property type="taxonomic scope" value="Bacteria"/>
</dbReference>
<evidence type="ECO:0000256" key="1">
    <source>
        <dbReference type="SAM" id="Phobius"/>
    </source>
</evidence>
<keyword evidence="1" id="KW-0472">Membrane</keyword>
<accession>A0A0A6UH39</accession>
<sequence length="138" mass="14857">MSGRSVIATVSLIALIILAGIGVVRVVNENETQQAQEKAAQLSTEFTNAGLRALNTDRVVNLLGDDGGAVCHDPDVALRRGILYGQFTNGAAGPGQRPVIVDNKVVQGQLLIIKVYCPEYIEMWQHLVNQLKYAEVAS</sequence>
<proteinExistence type="predicted"/>
<evidence type="ECO:0008006" key="4">
    <source>
        <dbReference type="Google" id="ProtNLM"/>
    </source>
</evidence>
<evidence type="ECO:0000313" key="3">
    <source>
        <dbReference type="Proteomes" id="UP000054537"/>
    </source>
</evidence>
<dbReference type="RefSeq" id="WP_043527563.1">
    <property type="nucleotide sequence ID" value="NZ_BAABKU010000050.1"/>
</dbReference>
<reference evidence="2 3" key="1">
    <citation type="submission" date="2014-10" db="EMBL/GenBank/DDBJ databases">
        <title>Draft genome sequence of Actinoplanes utahensis NRRL 12052.</title>
        <authorList>
            <person name="Velasco-Bucheli B."/>
            <person name="del Cerro C."/>
            <person name="Hormigo D."/>
            <person name="Garcia J.L."/>
            <person name="Acebal C."/>
            <person name="Arroyo M."/>
            <person name="de la Mata I."/>
        </authorList>
    </citation>
    <scope>NUCLEOTIDE SEQUENCE [LARGE SCALE GENOMIC DNA]</scope>
    <source>
        <strain evidence="2 3">NRRL 12052</strain>
    </source>
</reference>
<dbReference type="OrthoDB" id="3628158at2"/>